<dbReference type="GO" id="GO:0030428">
    <property type="term" value="C:cell septum"/>
    <property type="evidence" value="ECO:0007669"/>
    <property type="project" value="TreeGrafter"/>
</dbReference>
<name>A0A0J8GRQ1_9ALTE</name>
<dbReference type="Pfam" id="PF05164">
    <property type="entry name" value="ZapA"/>
    <property type="match status" value="1"/>
</dbReference>
<dbReference type="Proteomes" id="UP000037600">
    <property type="component" value="Unassembled WGS sequence"/>
</dbReference>
<sequence length="93" mass="10390">MSQQLDITLLDRKLTVACPAGQEDALLESAEILNKKLTEMQAKTPNANPINVALIAALNLCYELNENKQKQQNEELDNLVKIEQLSEKISKVL</sequence>
<evidence type="ECO:0000256" key="3">
    <source>
        <dbReference type="ARBA" id="ARBA00015195"/>
    </source>
</evidence>
<dbReference type="OrthoDB" id="5772359at2"/>
<reference evidence="12 13" key="1">
    <citation type="submission" date="2015-04" db="EMBL/GenBank/DDBJ databases">
        <title>Draft Genome Sequence of the Novel Agar-Digesting Marine Bacterium Q1.</title>
        <authorList>
            <person name="Li Y."/>
            <person name="Li D."/>
            <person name="Chen G."/>
            <person name="Du Z."/>
        </authorList>
    </citation>
    <scope>NUCLEOTIDE SEQUENCE [LARGE SCALE GENOMIC DNA]</scope>
    <source>
        <strain evidence="12 13">Q1</strain>
    </source>
</reference>
<comment type="similarity">
    <text evidence="2">Belongs to the ZapA family. Type 1 subfamily.</text>
</comment>
<dbReference type="SUPFAM" id="SSF102829">
    <property type="entry name" value="Cell division protein ZapA-like"/>
    <property type="match status" value="1"/>
</dbReference>
<evidence type="ECO:0000256" key="4">
    <source>
        <dbReference type="ARBA" id="ARBA00022490"/>
    </source>
</evidence>
<evidence type="ECO:0000256" key="7">
    <source>
        <dbReference type="ARBA" id="ARBA00023210"/>
    </source>
</evidence>
<dbReference type="RefSeq" id="WP_048695155.1">
    <property type="nucleotide sequence ID" value="NZ_KQ130506.1"/>
</dbReference>
<dbReference type="InterPro" id="IPR007838">
    <property type="entry name" value="Cell_div_ZapA-like"/>
</dbReference>
<evidence type="ECO:0000256" key="1">
    <source>
        <dbReference type="ARBA" id="ARBA00004496"/>
    </source>
</evidence>
<dbReference type="Gene3D" id="1.20.5.50">
    <property type="match status" value="1"/>
</dbReference>
<keyword evidence="4" id="KW-0963">Cytoplasm</keyword>
<accession>A0A0J8GRQ1</accession>
<keyword evidence="13" id="KW-1185">Reference proteome</keyword>
<proteinExistence type="inferred from homology"/>
<comment type="subunit">
    <text evidence="10">Homodimer. Interacts with FtsZ.</text>
</comment>
<keyword evidence="7" id="KW-0717">Septation</keyword>
<organism evidence="12 13">
    <name type="scientific">Catenovulum maritimum</name>
    <dbReference type="NCBI Taxonomy" id="1513271"/>
    <lineage>
        <taxon>Bacteria</taxon>
        <taxon>Pseudomonadati</taxon>
        <taxon>Pseudomonadota</taxon>
        <taxon>Gammaproteobacteria</taxon>
        <taxon>Alteromonadales</taxon>
        <taxon>Alteromonadaceae</taxon>
        <taxon>Catenovulum</taxon>
    </lineage>
</organism>
<evidence type="ECO:0000256" key="9">
    <source>
        <dbReference type="ARBA" id="ARBA00024910"/>
    </source>
</evidence>
<evidence type="ECO:0000256" key="10">
    <source>
        <dbReference type="ARBA" id="ARBA00026068"/>
    </source>
</evidence>
<dbReference type="InterPro" id="IPR036192">
    <property type="entry name" value="Cell_div_ZapA-like_sf"/>
</dbReference>
<dbReference type="GO" id="GO:0000921">
    <property type="term" value="P:septin ring assembly"/>
    <property type="evidence" value="ECO:0007669"/>
    <property type="project" value="TreeGrafter"/>
</dbReference>
<keyword evidence="8" id="KW-0131">Cell cycle</keyword>
<dbReference type="GO" id="GO:0032153">
    <property type="term" value="C:cell division site"/>
    <property type="evidence" value="ECO:0007669"/>
    <property type="project" value="TreeGrafter"/>
</dbReference>
<evidence type="ECO:0000256" key="11">
    <source>
        <dbReference type="ARBA" id="ARBA00033158"/>
    </source>
</evidence>
<comment type="function">
    <text evidence="9">Activator of cell division through the inhibition of FtsZ GTPase activity, therefore promoting FtsZ assembly into bundles of protofilaments necessary for the formation of the division Z ring. It is recruited early at mid-cell but it is not essential for cell division.</text>
</comment>
<dbReference type="GO" id="GO:0000917">
    <property type="term" value="P:division septum assembly"/>
    <property type="evidence" value="ECO:0007669"/>
    <property type="project" value="UniProtKB-KW"/>
</dbReference>
<keyword evidence="6" id="KW-0175">Coiled coil</keyword>
<dbReference type="GO" id="GO:0043093">
    <property type="term" value="P:FtsZ-dependent cytokinesis"/>
    <property type="evidence" value="ECO:0007669"/>
    <property type="project" value="TreeGrafter"/>
</dbReference>
<dbReference type="EMBL" id="LAZL01000035">
    <property type="protein sequence ID" value="KMT63974.1"/>
    <property type="molecule type" value="Genomic_DNA"/>
</dbReference>
<comment type="caution">
    <text evidence="12">The sequence shown here is derived from an EMBL/GenBank/DDBJ whole genome shotgun (WGS) entry which is preliminary data.</text>
</comment>
<dbReference type="STRING" id="1513271.XM47_16825"/>
<protein>
    <recommendedName>
        <fullName evidence="3">Cell division protein ZapA</fullName>
    </recommendedName>
    <alternativeName>
        <fullName evidence="11">Z ring-associated protein ZapA</fullName>
    </alternativeName>
</protein>
<evidence type="ECO:0000256" key="6">
    <source>
        <dbReference type="ARBA" id="ARBA00023054"/>
    </source>
</evidence>
<dbReference type="InterPro" id="IPR042233">
    <property type="entry name" value="Cell_div_ZapA_N"/>
</dbReference>
<keyword evidence="5" id="KW-0132">Cell division</keyword>
<dbReference type="PANTHER" id="PTHR34981">
    <property type="entry name" value="CELL DIVISION PROTEIN ZAPA"/>
    <property type="match status" value="1"/>
</dbReference>
<dbReference type="GO" id="GO:0005829">
    <property type="term" value="C:cytosol"/>
    <property type="evidence" value="ECO:0007669"/>
    <property type="project" value="TreeGrafter"/>
</dbReference>
<evidence type="ECO:0000313" key="12">
    <source>
        <dbReference type="EMBL" id="KMT63974.1"/>
    </source>
</evidence>
<evidence type="ECO:0000256" key="2">
    <source>
        <dbReference type="ARBA" id="ARBA00010074"/>
    </source>
</evidence>
<evidence type="ECO:0000256" key="8">
    <source>
        <dbReference type="ARBA" id="ARBA00023306"/>
    </source>
</evidence>
<dbReference type="PANTHER" id="PTHR34981:SF1">
    <property type="entry name" value="CELL DIVISION PROTEIN ZAPA"/>
    <property type="match status" value="1"/>
</dbReference>
<dbReference type="Gene3D" id="3.30.160.880">
    <property type="entry name" value="Cell division protein ZapA protomer, N-terminal domain"/>
    <property type="match status" value="1"/>
</dbReference>
<evidence type="ECO:0000256" key="5">
    <source>
        <dbReference type="ARBA" id="ARBA00022618"/>
    </source>
</evidence>
<comment type="subcellular location">
    <subcellularLocation>
        <location evidence="1">Cytoplasm</location>
    </subcellularLocation>
</comment>
<gene>
    <name evidence="12" type="ORF">XM47_16825</name>
</gene>
<dbReference type="AlphaFoldDB" id="A0A0J8GRQ1"/>
<evidence type="ECO:0000313" key="13">
    <source>
        <dbReference type="Proteomes" id="UP000037600"/>
    </source>
</evidence>